<evidence type="ECO:0000313" key="2">
    <source>
        <dbReference type="Proteomes" id="UP000758611"/>
    </source>
</evidence>
<dbReference type="EMBL" id="JABZRE010000001">
    <property type="protein sequence ID" value="MBF1306258.1"/>
    <property type="molecule type" value="Genomic_DNA"/>
</dbReference>
<organism evidence="1 2">
    <name type="scientific">Parvimonas micra</name>
    <dbReference type="NCBI Taxonomy" id="33033"/>
    <lineage>
        <taxon>Bacteria</taxon>
        <taxon>Bacillati</taxon>
        <taxon>Bacillota</taxon>
        <taxon>Tissierellia</taxon>
        <taxon>Tissierellales</taxon>
        <taxon>Peptoniphilaceae</taxon>
        <taxon>Parvimonas</taxon>
    </lineage>
</organism>
<dbReference type="AlphaFoldDB" id="A0A930DZE8"/>
<reference evidence="1" key="1">
    <citation type="submission" date="2020-04" db="EMBL/GenBank/DDBJ databases">
        <title>Deep metagenomics examines the oral microbiome during advanced dental caries in children, revealing novel taxa and co-occurrences with host molecules.</title>
        <authorList>
            <person name="Baker J.L."/>
            <person name="Morton J.T."/>
            <person name="Dinis M."/>
            <person name="Alvarez R."/>
            <person name="Tran N.C."/>
            <person name="Knight R."/>
            <person name="Edlund A."/>
        </authorList>
    </citation>
    <scope>NUCLEOTIDE SEQUENCE</scope>
    <source>
        <strain evidence="1">JCVI_23_bin.11</strain>
    </source>
</reference>
<name>A0A930DZE8_9FIRM</name>
<gene>
    <name evidence="1" type="ORF">HXM94_00525</name>
</gene>
<evidence type="ECO:0000313" key="1">
    <source>
        <dbReference type="EMBL" id="MBF1306258.1"/>
    </source>
</evidence>
<comment type="caution">
    <text evidence="1">The sequence shown here is derived from an EMBL/GenBank/DDBJ whole genome shotgun (WGS) entry which is preliminary data.</text>
</comment>
<sequence length="469" mass="54395">MITKEKTSELQIARNAFLGKEGGQLLKNKIFEAFERVIVPELKKSRIRSRKGYQDLTILFSYEINDVLVLSDEELKSYENYSNLILDDLFLVSKINMDYFTNHPLFSSIFELIHYPEASDNKEEKIKDKVDKLFTKRVFNSISDSFLRLSEVDFDYLIEQDIDFSTNFLDKGTREAEEIQKLLLNHQFPVRFFSKESLFEFFLRKFGSELDPKEVLESDRYINQDLREDFYCRILDKINTLDSLDNYDFFVNLKDLGNAKFVSKDDIVSRVYERLKQIKNSGDLIDIRSASGLESIIQMNTLLGLNPVLNGKGVVDSISEKRLLELLEISSSYKDYFHPKFIDTSRIYSTIFKVMFQIVLSELGNRNYSSLTKLSIPFDFIDDIDKKSLSILSTIDEIELTHLKPHEILWKTKNSVLNEIQKIPGKISIPKDTELNLDLLVDSIEKGAILSENGSVENMLKLLKDIISS</sequence>
<dbReference type="Proteomes" id="UP000758611">
    <property type="component" value="Unassembled WGS sequence"/>
</dbReference>
<proteinExistence type="predicted"/>
<protein>
    <submittedName>
        <fullName evidence="1">Uncharacterized protein</fullName>
    </submittedName>
</protein>
<accession>A0A930DZE8</accession>
<dbReference type="RefSeq" id="WP_278476705.1">
    <property type="nucleotide sequence ID" value="NZ_JABZRE010000001.1"/>
</dbReference>